<evidence type="ECO:0000313" key="3">
    <source>
        <dbReference type="EMBL" id="MFC5646901.1"/>
    </source>
</evidence>
<evidence type="ECO:0000256" key="1">
    <source>
        <dbReference type="ARBA" id="ARBA00022847"/>
    </source>
</evidence>
<comment type="caution">
    <text evidence="3">The sequence shown here is derived from an EMBL/GenBank/DDBJ whole genome shotgun (WGS) entry which is preliminary data.</text>
</comment>
<evidence type="ECO:0000259" key="2">
    <source>
        <dbReference type="Pfam" id="PF22776"/>
    </source>
</evidence>
<accession>A0ABW0VQR0</accession>
<dbReference type="EMBL" id="JBHSOC010000119">
    <property type="protein sequence ID" value="MFC5646901.1"/>
    <property type="molecule type" value="Genomic_DNA"/>
</dbReference>
<reference evidence="4" key="1">
    <citation type="journal article" date="2019" name="Int. J. Syst. Evol. Microbiol.">
        <title>The Global Catalogue of Microorganisms (GCM) 10K type strain sequencing project: providing services to taxonomists for standard genome sequencing and annotation.</title>
        <authorList>
            <consortium name="The Broad Institute Genomics Platform"/>
            <consortium name="The Broad Institute Genome Sequencing Center for Infectious Disease"/>
            <person name="Wu L."/>
            <person name="Ma J."/>
        </authorList>
    </citation>
    <scope>NUCLEOTIDE SEQUENCE [LARGE SCALE GENOMIC DNA]</scope>
    <source>
        <strain evidence="4">CGMCC 4.1622</strain>
    </source>
</reference>
<name>A0ABW0VQR0_9ACTN</name>
<proteinExistence type="predicted"/>
<gene>
    <name evidence="3" type="ORF">ACFPZF_36870</name>
</gene>
<keyword evidence="4" id="KW-1185">Reference proteome</keyword>
<protein>
    <recommendedName>
        <fullName evidence="2">K+ potassium transporter C-terminal domain-containing protein</fullName>
    </recommendedName>
</protein>
<feature type="domain" description="K+ potassium transporter C-terminal" evidence="2">
    <location>
        <begin position="4"/>
        <end position="48"/>
    </location>
</feature>
<evidence type="ECO:0000313" key="4">
    <source>
        <dbReference type="Proteomes" id="UP001596066"/>
    </source>
</evidence>
<keyword evidence="1" id="KW-0813">Transport</keyword>
<organism evidence="3 4">
    <name type="scientific">Kitasatospora cinereorecta</name>
    <dbReference type="NCBI Taxonomy" id="285560"/>
    <lineage>
        <taxon>Bacteria</taxon>
        <taxon>Bacillati</taxon>
        <taxon>Actinomycetota</taxon>
        <taxon>Actinomycetes</taxon>
        <taxon>Kitasatosporales</taxon>
        <taxon>Streptomycetaceae</taxon>
        <taxon>Kitasatospora</taxon>
    </lineage>
</organism>
<dbReference type="Proteomes" id="UP001596066">
    <property type="component" value="Unassembled WGS sequence"/>
</dbReference>
<dbReference type="Pfam" id="PF22776">
    <property type="entry name" value="K_trans_C"/>
    <property type="match status" value="1"/>
</dbReference>
<dbReference type="InterPro" id="IPR053952">
    <property type="entry name" value="K_trans_C"/>
</dbReference>
<sequence length="49" mass="5683">MELRRGQEPTMAPWRKRLFIATSYITADAAEYFGLPRDRTVIMGSHIEV</sequence>
<dbReference type="RefSeq" id="WP_380232641.1">
    <property type="nucleotide sequence ID" value="NZ_JBHSOC010000119.1"/>
</dbReference>
<keyword evidence="1" id="KW-0769">Symport</keyword>